<proteinExistence type="predicted"/>
<name>A0A6M3JKK3_9ZZZZ</name>
<gene>
    <name evidence="1" type="ORF">MM415A04675_0001</name>
    <name evidence="2" type="ORF">MM415B04091_0012</name>
</gene>
<reference evidence="1" key="1">
    <citation type="submission" date="2020-03" db="EMBL/GenBank/DDBJ databases">
        <title>The deep terrestrial virosphere.</title>
        <authorList>
            <person name="Holmfeldt K."/>
            <person name="Nilsson E."/>
            <person name="Simone D."/>
            <person name="Lopez-Fernandez M."/>
            <person name="Wu X."/>
            <person name="de Brujin I."/>
            <person name="Lundin D."/>
            <person name="Andersson A."/>
            <person name="Bertilsson S."/>
            <person name="Dopson M."/>
        </authorList>
    </citation>
    <scope>NUCLEOTIDE SEQUENCE</scope>
    <source>
        <strain evidence="1">MM415A04675</strain>
        <strain evidence="2">MM415B04091</strain>
    </source>
</reference>
<organism evidence="1">
    <name type="scientific">viral metagenome</name>
    <dbReference type="NCBI Taxonomy" id="1070528"/>
    <lineage>
        <taxon>unclassified sequences</taxon>
        <taxon>metagenomes</taxon>
        <taxon>organismal metagenomes</taxon>
    </lineage>
</organism>
<accession>A0A6M3JKK3</accession>
<dbReference type="EMBL" id="MT141700">
    <property type="protein sequence ID" value="QJA69367.1"/>
    <property type="molecule type" value="Genomic_DNA"/>
</dbReference>
<sequence>MPLRKLVDEIFSIAKQIEERGGISSAASLRRGAKVFELKHDEVMLARCLETAKIRLAAIRETNEG</sequence>
<evidence type="ECO:0000313" key="2">
    <source>
        <dbReference type="EMBL" id="QJA93868.1"/>
    </source>
</evidence>
<evidence type="ECO:0000313" key="1">
    <source>
        <dbReference type="EMBL" id="QJA69367.1"/>
    </source>
</evidence>
<dbReference type="AlphaFoldDB" id="A0A6M3JKK3"/>
<dbReference type="EMBL" id="MT143183">
    <property type="protein sequence ID" value="QJA93868.1"/>
    <property type="molecule type" value="Genomic_DNA"/>
</dbReference>
<protein>
    <submittedName>
        <fullName evidence="1">Uncharacterized protein</fullName>
    </submittedName>
</protein>